<gene>
    <name evidence="5" type="ORF">SAMN05216548_10339</name>
</gene>
<dbReference type="SUPFAM" id="SSF50891">
    <property type="entry name" value="Cyclophilin-like"/>
    <property type="match status" value="1"/>
</dbReference>
<dbReference type="RefSeq" id="WP_092495666.1">
    <property type="nucleotide sequence ID" value="NZ_FOFG01000003.1"/>
</dbReference>
<dbReference type="SUPFAM" id="SSF160467">
    <property type="entry name" value="PH0987 N-terminal domain-like"/>
    <property type="match status" value="1"/>
</dbReference>
<dbReference type="PANTHER" id="PTHR34698">
    <property type="entry name" value="5-OXOPROLINASE SUBUNIT B"/>
    <property type="match status" value="1"/>
</dbReference>
<dbReference type="STRING" id="1855383.SAMN05216548_10339"/>
<dbReference type="Pfam" id="PF02682">
    <property type="entry name" value="CT_C_D"/>
    <property type="match status" value="1"/>
</dbReference>
<dbReference type="SMART" id="SM00796">
    <property type="entry name" value="AHS1"/>
    <property type="match status" value="1"/>
</dbReference>
<accession>A0A1H9E1N7</accession>
<evidence type="ECO:0000256" key="1">
    <source>
        <dbReference type="ARBA" id="ARBA00022741"/>
    </source>
</evidence>
<keyword evidence="1" id="KW-0547">Nucleotide-binding</keyword>
<reference evidence="5 6" key="1">
    <citation type="submission" date="2016-10" db="EMBL/GenBank/DDBJ databases">
        <authorList>
            <person name="de Groot N.N."/>
        </authorList>
    </citation>
    <scope>NUCLEOTIDE SEQUENCE [LARGE SCALE GENOMIC DNA]</scope>
    <source>
        <strain evidence="5 6">A52C2</strain>
    </source>
</reference>
<keyword evidence="3" id="KW-0067">ATP-binding</keyword>
<dbReference type="OrthoDB" id="9768696at2"/>
<evidence type="ECO:0000313" key="6">
    <source>
        <dbReference type="Proteomes" id="UP000199647"/>
    </source>
</evidence>
<sequence length="218" mass="23450">MLVQPKFSHLGTSAVLFEVPDSLSVATQRRIWALAEAAETWPHIREAVSGVTNLMLLFDEPPRSTDWLQERLLAHWEAGRSTEREGRLVEIPVDYGGAGGPDLSAVAAAAGLSPDAVVDLHCAPVYTVYAVGSHPGFAYLAELDERLFIPRRAVPLLNMPQGSVSLAGRQTGVSASAGPTGWHTIGHTDFTFFDPALRPPAALISGDRVRFAPRSVMS</sequence>
<dbReference type="Proteomes" id="UP000199647">
    <property type="component" value="Unassembled WGS sequence"/>
</dbReference>
<dbReference type="AlphaFoldDB" id="A0A1H9E1N7"/>
<organism evidence="5 6">
    <name type="scientific">Faunimonas pinastri</name>
    <dbReference type="NCBI Taxonomy" id="1855383"/>
    <lineage>
        <taxon>Bacteria</taxon>
        <taxon>Pseudomonadati</taxon>
        <taxon>Pseudomonadota</taxon>
        <taxon>Alphaproteobacteria</taxon>
        <taxon>Hyphomicrobiales</taxon>
        <taxon>Afifellaceae</taxon>
        <taxon>Faunimonas</taxon>
    </lineage>
</organism>
<keyword evidence="6" id="KW-1185">Reference proteome</keyword>
<protein>
    <submittedName>
        <fullName evidence="5">Sensor histidine kinase inhibitor, KipI family</fullName>
    </submittedName>
</protein>
<dbReference type="InterPro" id="IPR029000">
    <property type="entry name" value="Cyclophilin-like_dom_sf"/>
</dbReference>
<dbReference type="InterPro" id="IPR010016">
    <property type="entry name" value="PxpB"/>
</dbReference>
<dbReference type="GO" id="GO:0005524">
    <property type="term" value="F:ATP binding"/>
    <property type="evidence" value="ECO:0007669"/>
    <property type="project" value="UniProtKB-KW"/>
</dbReference>
<evidence type="ECO:0000313" key="5">
    <source>
        <dbReference type="EMBL" id="SEQ19604.1"/>
    </source>
</evidence>
<keyword evidence="2" id="KW-0378">Hydrolase</keyword>
<dbReference type="EMBL" id="FOFG01000003">
    <property type="protein sequence ID" value="SEQ19604.1"/>
    <property type="molecule type" value="Genomic_DNA"/>
</dbReference>
<proteinExistence type="predicted"/>
<dbReference type="Gene3D" id="2.40.100.10">
    <property type="entry name" value="Cyclophilin-like"/>
    <property type="match status" value="1"/>
</dbReference>
<dbReference type="GO" id="GO:0016787">
    <property type="term" value="F:hydrolase activity"/>
    <property type="evidence" value="ECO:0007669"/>
    <property type="project" value="UniProtKB-KW"/>
</dbReference>
<dbReference type="PANTHER" id="PTHR34698:SF2">
    <property type="entry name" value="5-OXOPROLINASE SUBUNIT B"/>
    <property type="match status" value="1"/>
</dbReference>
<name>A0A1H9E1N7_9HYPH</name>
<dbReference type="InterPro" id="IPR003833">
    <property type="entry name" value="CT_C_D"/>
</dbReference>
<evidence type="ECO:0000259" key="4">
    <source>
        <dbReference type="SMART" id="SM00796"/>
    </source>
</evidence>
<evidence type="ECO:0000256" key="3">
    <source>
        <dbReference type="ARBA" id="ARBA00022840"/>
    </source>
</evidence>
<evidence type="ECO:0000256" key="2">
    <source>
        <dbReference type="ARBA" id="ARBA00022801"/>
    </source>
</evidence>
<dbReference type="NCBIfam" id="TIGR00370">
    <property type="entry name" value="5-oxoprolinase subunit PxpB"/>
    <property type="match status" value="1"/>
</dbReference>
<feature type="domain" description="Carboxyltransferase" evidence="4">
    <location>
        <begin position="5"/>
        <end position="203"/>
    </location>
</feature>